<feature type="domain" description="DUF637" evidence="2">
    <location>
        <begin position="196"/>
        <end position="361"/>
    </location>
</feature>
<evidence type="ECO:0000313" key="3">
    <source>
        <dbReference type="EMBL" id="XBL97868.1"/>
    </source>
</evidence>
<protein>
    <submittedName>
        <fullName evidence="3">DUF637 domain-containing protein</fullName>
    </submittedName>
</protein>
<feature type="compositionally biased region" description="Gly residues" evidence="1">
    <location>
        <begin position="567"/>
        <end position="576"/>
    </location>
</feature>
<evidence type="ECO:0000259" key="2">
    <source>
        <dbReference type="Pfam" id="PF04830"/>
    </source>
</evidence>
<feature type="compositionally biased region" description="Polar residues" evidence="1">
    <location>
        <begin position="628"/>
        <end position="645"/>
    </location>
</feature>
<evidence type="ECO:0000256" key="1">
    <source>
        <dbReference type="SAM" id="MobiDB-lite"/>
    </source>
</evidence>
<dbReference type="Pfam" id="PF04830">
    <property type="entry name" value="DUF637"/>
    <property type="match status" value="1"/>
</dbReference>
<dbReference type="AlphaFoldDB" id="A0AAU7F2Z4"/>
<dbReference type="EMBL" id="CP157354">
    <property type="protein sequence ID" value="XBL97868.1"/>
    <property type="molecule type" value="Genomic_DNA"/>
</dbReference>
<sequence>MVYPRFPTQVGSEIKTGGNLSLVSLGDQHYQVAKLDSGKDILLDSGGAITFEGVKDLHDESHTKTNNNAAWVSAKGRGNTDETLRQTQMIAKGNIVLKAVDGLKIDIKDVSQESVSQTIDAMVKADPQLAWLKDAEARGDVDWRRVKEIHESFKYSNSGLGPASQMIIAIVMAAVVGPAALTAMSGMGTFWAASYAAVATGAATNAATSFINNGGNLGAVFKDVTSSDALAGYVISGVTAGLTAGYFDSILKTTTNPITGQVMTDLSSLEGIGRFAGNQLLQNMTSTVLGATFGQHADFGNALTGALLSTLNAAAFNAVGDFAAKQGWKDGSLEKIALHAVVGGLLTEAAGGDFKTGALAAGANEALVTQLATLVKNDSNLLSMSSQLVGIAAAAVSDGNLQEGATIAKDATNYNYLMHHEIVEMLDEQAKCASETCKAEVRERYANLDEQRNAELGSLCQKNLSACKQLSDQLLADQPKIRELAEQLRLSGDIGAAANVGWIITENNQTAQNTIIREIVVQRDGESAAFWADAAGVAADVAGGGKPGGSKGTTKNSASHSPDVDGNLGGSGGVKGAGDIVVRSDDDFSATVNGNGKPKAHLNENGDLVPPNIDGTGSVQSHVRGGNAENSPYISVTDPSTTSNPKDYGTNKIEIDVKRLQQDIDSGVLPNTKFLTNQEVTTELQTKVDAARDKFTNNPTPKNQTSLDRAETDLANAARDGECLIKGCVPADYIKPVKK</sequence>
<name>A0AAU7F2Z4_9PSED</name>
<proteinExistence type="predicted"/>
<organism evidence="3">
    <name type="scientific">Pseudomonas iranensis</name>
    <dbReference type="NCBI Taxonomy" id="2745503"/>
    <lineage>
        <taxon>Bacteria</taxon>
        <taxon>Pseudomonadati</taxon>
        <taxon>Pseudomonadota</taxon>
        <taxon>Gammaproteobacteria</taxon>
        <taxon>Pseudomonadales</taxon>
        <taxon>Pseudomonadaceae</taxon>
        <taxon>Pseudomonas</taxon>
    </lineage>
</organism>
<feature type="region of interest" description="Disordered" evidence="1">
    <location>
        <begin position="545"/>
        <end position="649"/>
    </location>
</feature>
<gene>
    <name evidence="3" type="ORF">ABHN08_07905</name>
</gene>
<dbReference type="InterPro" id="IPR006915">
    <property type="entry name" value="DUF637_hemagglutn_put"/>
</dbReference>
<accession>A0AAU7F2Z4</accession>
<reference evidence="3" key="1">
    <citation type="submission" date="2024-05" db="EMBL/GenBank/DDBJ databases">
        <title>Draft genome sequence of Pseudomonas iranensis M7D1.</title>
        <authorList>
            <person name="Miller S.L."/>
            <person name="Nsubuga A."/>
            <person name="Lu N."/>
            <person name="King J."/>
            <person name="Shears P."/>
            <person name="Lawson P.A."/>
        </authorList>
    </citation>
    <scope>NUCLEOTIDE SEQUENCE</scope>
    <source>
        <strain evidence="3">M7D1</strain>
    </source>
</reference>